<name>A0A9D4RHE9_DREPO</name>
<protein>
    <submittedName>
        <fullName evidence="1">Uncharacterized protein</fullName>
    </submittedName>
</protein>
<accession>A0A9D4RHE9</accession>
<evidence type="ECO:0000313" key="1">
    <source>
        <dbReference type="EMBL" id="KAH3868379.1"/>
    </source>
</evidence>
<comment type="caution">
    <text evidence="1">The sequence shown here is derived from an EMBL/GenBank/DDBJ whole genome shotgun (WGS) entry which is preliminary data.</text>
</comment>
<reference evidence="1" key="1">
    <citation type="journal article" date="2019" name="bioRxiv">
        <title>The Genome of the Zebra Mussel, Dreissena polymorpha: A Resource for Invasive Species Research.</title>
        <authorList>
            <person name="McCartney M.A."/>
            <person name="Auch B."/>
            <person name="Kono T."/>
            <person name="Mallez S."/>
            <person name="Zhang Y."/>
            <person name="Obille A."/>
            <person name="Becker A."/>
            <person name="Abrahante J.E."/>
            <person name="Garbe J."/>
            <person name="Badalamenti J.P."/>
            <person name="Herman A."/>
            <person name="Mangelson H."/>
            <person name="Liachko I."/>
            <person name="Sullivan S."/>
            <person name="Sone E.D."/>
            <person name="Koren S."/>
            <person name="Silverstein K.A.T."/>
            <person name="Beckman K.B."/>
            <person name="Gohl D.M."/>
        </authorList>
    </citation>
    <scope>NUCLEOTIDE SEQUENCE</scope>
    <source>
        <strain evidence="1">Duluth1</strain>
        <tissue evidence="1">Whole animal</tissue>
    </source>
</reference>
<proteinExistence type="predicted"/>
<evidence type="ECO:0000313" key="2">
    <source>
        <dbReference type="Proteomes" id="UP000828390"/>
    </source>
</evidence>
<dbReference type="AlphaFoldDB" id="A0A9D4RHE9"/>
<dbReference type="Proteomes" id="UP000828390">
    <property type="component" value="Unassembled WGS sequence"/>
</dbReference>
<reference evidence="1" key="2">
    <citation type="submission" date="2020-11" db="EMBL/GenBank/DDBJ databases">
        <authorList>
            <person name="McCartney M.A."/>
            <person name="Auch B."/>
            <person name="Kono T."/>
            <person name="Mallez S."/>
            <person name="Becker A."/>
            <person name="Gohl D.M."/>
            <person name="Silverstein K.A.T."/>
            <person name="Koren S."/>
            <person name="Bechman K.B."/>
            <person name="Herman A."/>
            <person name="Abrahante J.E."/>
            <person name="Garbe J."/>
        </authorList>
    </citation>
    <scope>NUCLEOTIDE SEQUENCE</scope>
    <source>
        <strain evidence="1">Duluth1</strain>
        <tissue evidence="1">Whole animal</tissue>
    </source>
</reference>
<gene>
    <name evidence="1" type="ORF">DPMN_031524</name>
</gene>
<organism evidence="1 2">
    <name type="scientific">Dreissena polymorpha</name>
    <name type="common">Zebra mussel</name>
    <name type="synonym">Mytilus polymorpha</name>
    <dbReference type="NCBI Taxonomy" id="45954"/>
    <lineage>
        <taxon>Eukaryota</taxon>
        <taxon>Metazoa</taxon>
        <taxon>Spiralia</taxon>
        <taxon>Lophotrochozoa</taxon>
        <taxon>Mollusca</taxon>
        <taxon>Bivalvia</taxon>
        <taxon>Autobranchia</taxon>
        <taxon>Heteroconchia</taxon>
        <taxon>Euheterodonta</taxon>
        <taxon>Imparidentia</taxon>
        <taxon>Neoheterodontei</taxon>
        <taxon>Myida</taxon>
        <taxon>Dreissenoidea</taxon>
        <taxon>Dreissenidae</taxon>
        <taxon>Dreissena</taxon>
    </lineage>
</organism>
<sequence length="107" mass="11878">MTTVHGRSVVGNTCVNVIRINGLIIFTADRAKSVTFTVLTKFVKCKVKKTAISPGGNFVTSTPCKENCPDIQFYEDWTKHGFNTAVLDELRHLPGGHVMHSSEHFEN</sequence>
<dbReference type="EMBL" id="JAIWYP010000002">
    <property type="protein sequence ID" value="KAH3868379.1"/>
    <property type="molecule type" value="Genomic_DNA"/>
</dbReference>
<keyword evidence="2" id="KW-1185">Reference proteome</keyword>